<accession>A0ABY9WMG3</accession>
<evidence type="ECO:0000313" key="2">
    <source>
        <dbReference type="EMBL" id="WNG43946.1"/>
    </source>
</evidence>
<evidence type="ECO:0000259" key="1">
    <source>
        <dbReference type="Pfam" id="PF04389"/>
    </source>
</evidence>
<feature type="domain" description="Peptidase M28" evidence="1">
    <location>
        <begin position="107"/>
        <end position="319"/>
    </location>
</feature>
<dbReference type="EMBL" id="CP043494">
    <property type="protein sequence ID" value="WNG43946.1"/>
    <property type="molecule type" value="Genomic_DNA"/>
</dbReference>
<dbReference type="SUPFAM" id="SSF53187">
    <property type="entry name" value="Zn-dependent exopeptidases"/>
    <property type="match status" value="1"/>
</dbReference>
<dbReference type="InterPro" id="IPR007484">
    <property type="entry name" value="Peptidase_M28"/>
</dbReference>
<organism evidence="2 3">
    <name type="scientific">Archangium minus</name>
    <dbReference type="NCBI Taxonomy" id="83450"/>
    <lineage>
        <taxon>Bacteria</taxon>
        <taxon>Pseudomonadati</taxon>
        <taxon>Myxococcota</taxon>
        <taxon>Myxococcia</taxon>
        <taxon>Myxococcales</taxon>
        <taxon>Cystobacterineae</taxon>
        <taxon>Archangiaceae</taxon>
        <taxon>Archangium</taxon>
    </lineage>
</organism>
<dbReference type="InterPro" id="IPR006311">
    <property type="entry name" value="TAT_signal"/>
</dbReference>
<dbReference type="Proteomes" id="UP001611383">
    <property type="component" value="Chromosome"/>
</dbReference>
<dbReference type="Gene3D" id="3.40.630.10">
    <property type="entry name" value="Zn peptidases"/>
    <property type="match status" value="1"/>
</dbReference>
<gene>
    <name evidence="2" type="ORF">F0U60_07455</name>
</gene>
<reference evidence="2 3" key="1">
    <citation type="submission" date="2019-08" db="EMBL/GenBank/DDBJ databases">
        <title>Archangium and Cystobacter genomes.</title>
        <authorList>
            <person name="Chen I.-C.K."/>
            <person name="Wielgoss S."/>
        </authorList>
    </citation>
    <scope>NUCLEOTIDE SEQUENCE [LARGE SCALE GENOMIC DNA]</scope>
    <source>
        <strain evidence="2 3">Cbm 6</strain>
    </source>
</reference>
<dbReference type="Pfam" id="PF04389">
    <property type="entry name" value="Peptidase_M28"/>
    <property type="match status" value="1"/>
</dbReference>
<name>A0ABY9WMG3_9BACT</name>
<sequence>MDFLRNVRRRTLVLGALAGLAAVLAAAAWLGRSAPAPVATTRCTPGRVDPERLKTHVQALSETFHPRDNEHPENLERAASYIANALARAGGRVSSEPYTTGGRSYRNVIATFGPDSGERLVIGAHYDAAEGAPGADDNASGVAGLLELAVLLGANPPPVRVDLVGFTLEEPPHFRRSTMGSKVHARALRTQGVKVRAMISVESIGYFSDTPDSQRYPVAALKLRYPSEGNFIAVVGRGDEKALINTVHQALRAVNDLPSESLAAPRGLEGVDFSDHASFWDEGYPAVMVTDTALFRNPHYHTPQDTWDTLDYARMARVVQGLQCAVEALVTPTTTSPPAQ</sequence>
<dbReference type="InterPro" id="IPR045175">
    <property type="entry name" value="M28_fam"/>
</dbReference>
<dbReference type="PANTHER" id="PTHR12147:SF26">
    <property type="entry name" value="PEPTIDASE M28 DOMAIN-CONTAINING PROTEIN"/>
    <property type="match status" value="1"/>
</dbReference>
<proteinExistence type="predicted"/>
<protein>
    <submittedName>
        <fullName evidence="2">M28 family peptidase</fullName>
    </submittedName>
</protein>
<dbReference type="RefSeq" id="WP_395815836.1">
    <property type="nucleotide sequence ID" value="NZ_CP043494.1"/>
</dbReference>
<keyword evidence="3" id="KW-1185">Reference proteome</keyword>
<dbReference type="PANTHER" id="PTHR12147">
    <property type="entry name" value="METALLOPEPTIDASE M28 FAMILY MEMBER"/>
    <property type="match status" value="1"/>
</dbReference>
<evidence type="ECO:0000313" key="3">
    <source>
        <dbReference type="Proteomes" id="UP001611383"/>
    </source>
</evidence>
<dbReference type="PROSITE" id="PS51318">
    <property type="entry name" value="TAT"/>
    <property type="match status" value="1"/>
</dbReference>